<dbReference type="PROSITE" id="PS50109">
    <property type="entry name" value="HIS_KIN"/>
    <property type="match status" value="1"/>
</dbReference>
<keyword evidence="3" id="KW-1133">Transmembrane helix</keyword>
<dbReference type="PhylomeDB" id="Q6N184"/>
<feature type="transmembrane region" description="Helical" evidence="3">
    <location>
        <begin position="79"/>
        <end position="98"/>
    </location>
</feature>
<evidence type="ECO:0000313" key="5">
    <source>
        <dbReference type="EMBL" id="CAE29964.1"/>
    </source>
</evidence>
<dbReference type="GO" id="GO:0004673">
    <property type="term" value="F:protein histidine kinase activity"/>
    <property type="evidence" value="ECO:0007669"/>
    <property type="project" value="UniProtKB-EC"/>
</dbReference>
<name>Q6N184_RHOPA</name>
<dbReference type="InterPro" id="IPR005467">
    <property type="entry name" value="His_kinase_dom"/>
</dbReference>
<dbReference type="Gene3D" id="1.10.287.130">
    <property type="match status" value="1"/>
</dbReference>
<organism evidence="5">
    <name type="scientific">Rhodopseudomonas palustris (strain ATCC BAA-98 / CGA009)</name>
    <dbReference type="NCBI Taxonomy" id="258594"/>
    <lineage>
        <taxon>Bacteria</taxon>
        <taxon>Pseudomonadati</taxon>
        <taxon>Pseudomonadota</taxon>
        <taxon>Alphaproteobacteria</taxon>
        <taxon>Hyphomicrobiales</taxon>
        <taxon>Nitrobacteraceae</taxon>
        <taxon>Rhodopseudomonas</taxon>
    </lineage>
</organism>
<keyword evidence="5" id="KW-0808">Transferase</keyword>
<evidence type="ECO:0000256" key="1">
    <source>
        <dbReference type="ARBA" id="ARBA00000085"/>
    </source>
</evidence>
<feature type="transmembrane region" description="Helical" evidence="3">
    <location>
        <begin position="212"/>
        <end position="232"/>
    </location>
</feature>
<dbReference type="EMBL" id="BX572607">
    <property type="protein sequence ID" value="CAE29964.1"/>
    <property type="molecule type" value="Genomic_DNA"/>
</dbReference>
<feature type="transmembrane region" description="Helical" evidence="3">
    <location>
        <begin position="140"/>
        <end position="159"/>
    </location>
</feature>
<feature type="transmembrane region" description="Helical" evidence="3">
    <location>
        <begin position="165"/>
        <end position="181"/>
    </location>
</feature>
<dbReference type="SUPFAM" id="SSF55874">
    <property type="entry name" value="ATPase domain of HSP90 chaperone/DNA topoisomerase II/histidine kinase"/>
    <property type="match status" value="1"/>
</dbReference>
<feature type="transmembrane region" description="Helical" evidence="3">
    <location>
        <begin position="188"/>
        <end position="206"/>
    </location>
</feature>
<feature type="transmembrane region" description="Helical" evidence="3">
    <location>
        <begin position="110"/>
        <end position="133"/>
    </location>
</feature>
<dbReference type="PRINTS" id="PR00344">
    <property type="entry name" value="BCTRLSENSOR"/>
</dbReference>
<dbReference type="InterPro" id="IPR004358">
    <property type="entry name" value="Sig_transdc_His_kin-like_C"/>
</dbReference>
<dbReference type="EC" id="2.7.13.3" evidence="2"/>
<gene>
    <name evidence="5" type="ordered locus">RPA4524</name>
</gene>
<protein>
    <recommendedName>
        <fullName evidence="2">histidine kinase</fullName>
        <ecNumber evidence="2">2.7.13.3</ecNumber>
    </recommendedName>
</protein>
<reference evidence="5" key="1">
    <citation type="journal article" date="2004" name="Nat. Biotechnol.">
        <title>Complete genome sequence of the metabolically versatile photosynthetic bacterium Rhodopseudomonas palustris.</title>
        <authorList>
            <person name="Larimer F.W."/>
            <person name="Chain P."/>
            <person name="Hauser L."/>
            <person name="Lamerdin J."/>
            <person name="Malfatti S."/>
            <person name="Do L."/>
            <person name="Land M.L."/>
            <person name="Pelletier D.A."/>
            <person name="Beatty J.T."/>
            <person name="Lang A.S."/>
            <person name="Tabita F.R."/>
            <person name="Gibson J.L."/>
            <person name="Hanson T.E."/>
            <person name="Bobst C."/>
            <person name="Torres J.L."/>
            <person name="Peres C."/>
            <person name="Harrison F.H."/>
            <person name="Gibson J."/>
            <person name="Harwood C.S."/>
        </authorList>
    </citation>
    <scope>NUCLEOTIDE SEQUENCE [LARGE SCALE GENOMIC DNA]</scope>
    <source>
        <strain evidence="5">CGA009</strain>
    </source>
</reference>
<dbReference type="SMART" id="SM00387">
    <property type="entry name" value="HATPase_c"/>
    <property type="match status" value="1"/>
</dbReference>
<keyword evidence="3" id="KW-0472">Membrane</keyword>
<dbReference type="InterPro" id="IPR036890">
    <property type="entry name" value="HATPase_C_sf"/>
</dbReference>
<dbReference type="Gene3D" id="3.30.565.10">
    <property type="entry name" value="Histidine kinase-like ATPase, C-terminal domain"/>
    <property type="match status" value="1"/>
</dbReference>
<dbReference type="STRING" id="258594.RPA4524"/>
<dbReference type="Pfam" id="PF02518">
    <property type="entry name" value="HATPase_c"/>
    <property type="match status" value="1"/>
</dbReference>
<sequence>MILAASRGSLYAVGGRRFRCASLMSSSERSDSRAASLPVATVAAPRRQWLHHLLKAAGLRFDDPAEERRFVDSYVRSQIGWTQAAMVLGALTYAGYTFWDWMLYPEVVPITLAIRGGTALLVLLPLTLLLGMARRWAETILLLYCVIPGCVLPSVYLVLPSGFTYASAGMIIVILFVSTMLPLRIGSLLIFCVTTWLAFAFAERLAPEMSPGLGFINHFLIGNSYLLSLYAVGAREHRARRQFATTEALQRETARSEASLRELRATQAHLVQAEKLAALGQLVAGVGHEVSTPIGLALTTSSAMQADVRDLARALEGGAVRRSDLTRGIGRLDQGLGMTQQNLLRASEMIHAFKQVAVDQANEQREGFELRGWLSTSFDKLRPLLSRRGLTVELNVPEGITLISRPGALGQVLGILAFNAAIHAYPGDAKGVLHVEAARIAPDRVRITLADDGVGIPDDLAERIFDPFFTTKRDGGSIGLGLHIAFNLVASTLGGTIVLIGREQGAAFQIDLPTMSPS</sequence>
<dbReference type="eggNOG" id="COG4191">
    <property type="taxonomic scope" value="Bacteria"/>
</dbReference>
<dbReference type="CDD" id="cd00075">
    <property type="entry name" value="HATPase"/>
    <property type="match status" value="1"/>
</dbReference>
<feature type="domain" description="Histidine kinase" evidence="4">
    <location>
        <begin position="285"/>
        <end position="516"/>
    </location>
</feature>
<dbReference type="PANTHER" id="PTHR43065">
    <property type="entry name" value="SENSOR HISTIDINE KINASE"/>
    <property type="match status" value="1"/>
</dbReference>
<dbReference type="InterPro" id="IPR003594">
    <property type="entry name" value="HATPase_dom"/>
</dbReference>
<dbReference type="AlphaFoldDB" id="Q6N184"/>
<evidence type="ECO:0000259" key="4">
    <source>
        <dbReference type="PROSITE" id="PS50109"/>
    </source>
</evidence>
<evidence type="ECO:0000256" key="3">
    <source>
        <dbReference type="SAM" id="Phobius"/>
    </source>
</evidence>
<keyword evidence="3" id="KW-0812">Transmembrane</keyword>
<dbReference type="HOGENOM" id="CLU_579787_0_0_5"/>
<comment type="catalytic activity">
    <reaction evidence="1">
        <text>ATP + protein L-histidine = ADP + protein N-phospho-L-histidine.</text>
        <dbReference type="EC" id="2.7.13.3"/>
    </reaction>
</comment>
<evidence type="ECO:0000256" key="2">
    <source>
        <dbReference type="ARBA" id="ARBA00012438"/>
    </source>
</evidence>
<accession>Q6N184</accession>
<proteinExistence type="predicted"/>
<keyword evidence="5" id="KW-0418">Kinase</keyword>